<dbReference type="RefSeq" id="WP_184986431.1">
    <property type="nucleotide sequence ID" value="NZ_JACHNE010000001.1"/>
</dbReference>
<evidence type="ECO:0000313" key="3">
    <source>
        <dbReference type="Proteomes" id="UP000590647"/>
    </source>
</evidence>
<feature type="region of interest" description="Disordered" evidence="1">
    <location>
        <begin position="21"/>
        <end position="47"/>
    </location>
</feature>
<gene>
    <name evidence="2" type="ORF">HDA41_004453</name>
</gene>
<organism evidence="2 3">
    <name type="scientific">Streptomyces caelestis</name>
    <dbReference type="NCBI Taxonomy" id="36816"/>
    <lineage>
        <taxon>Bacteria</taxon>
        <taxon>Bacillati</taxon>
        <taxon>Actinomycetota</taxon>
        <taxon>Actinomycetes</taxon>
        <taxon>Kitasatosporales</taxon>
        <taxon>Streptomycetaceae</taxon>
        <taxon>Streptomyces</taxon>
    </lineage>
</organism>
<accession>A0A7W9H695</accession>
<dbReference type="Proteomes" id="UP000590647">
    <property type="component" value="Unassembled WGS sequence"/>
</dbReference>
<dbReference type="AlphaFoldDB" id="A0A7W9H695"/>
<protein>
    <recommendedName>
        <fullName evidence="4">Amino acid ABC transporter permease</fullName>
    </recommendedName>
</protein>
<reference evidence="2 3" key="1">
    <citation type="submission" date="2020-08" db="EMBL/GenBank/DDBJ databases">
        <title>Sequencing the genomes of 1000 actinobacteria strains.</title>
        <authorList>
            <person name="Klenk H.-P."/>
        </authorList>
    </citation>
    <scope>NUCLEOTIDE SEQUENCE [LARGE SCALE GENOMIC DNA]</scope>
    <source>
        <strain evidence="2 3">DSM 40084</strain>
    </source>
</reference>
<dbReference type="EMBL" id="JACHNE010000001">
    <property type="protein sequence ID" value="MBB5796489.1"/>
    <property type="molecule type" value="Genomic_DNA"/>
</dbReference>
<evidence type="ECO:0008006" key="4">
    <source>
        <dbReference type="Google" id="ProtNLM"/>
    </source>
</evidence>
<evidence type="ECO:0000256" key="1">
    <source>
        <dbReference type="SAM" id="MobiDB-lite"/>
    </source>
</evidence>
<sequence length="155" mass="16499">MAWDEWEHLKAAAVERHTTQMQLNQLPADQGGTSSAGSGSGVGKLRSDKAAWTKAGADVGSLREDLGKAWAKMEVGQTGLGKGTGCLTAAAQQDVYDSWKRYVKDVGEVCDGLAGVLEKTGNDQLRTDEAIKAEIAKLKTEYYEDPPTGGQAKGR</sequence>
<proteinExistence type="predicted"/>
<keyword evidence="3" id="KW-1185">Reference proteome</keyword>
<comment type="caution">
    <text evidence="2">The sequence shown here is derived from an EMBL/GenBank/DDBJ whole genome shotgun (WGS) entry which is preliminary data.</text>
</comment>
<evidence type="ECO:0000313" key="2">
    <source>
        <dbReference type="EMBL" id="MBB5796489.1"/>
    </source>
</evidence>
<name>A0A7W9H695_9ACTN</name>